<evidence type="ECO:0000313" key="3">
    <source>
        <dbReference type="Proteomes" id="UP001515480"/>
    </source>
</evidence>
<evidence type="ECO:0000313" key="2">
    <source>
        <dbReference type="EMBL" id="KAL1522001.1"/>
    </source>
</evidence>
<protein>
    <recommendedName>
        <fullName evidence="4">FACT complex subunit</fullName>
    </recommendedName>
</protein>
<feature type="compositionally biased region" description="Basic and acidic residues" evidence="1">
    <location>
        <begin position="773"/>
        <end position="783"/>
    </location>
</feature>
<feature type="region of interest" description="Disordered" evidence="1">
    <location>
        <begin position="1"/>
        <end position="190"/>
    </location>
</feature>
<reference evidence="2 3" key="1">
    <citation type="journal article" date="2024" name="Science">
        <title>Giant polyketide synthase enzymes in the biosynthesis of giant marine polyether toxins.</title>
        <authorList>
            <person name="Fallon T.R."/>
            <person name="Shende V.V."/>
            <person name="Wierzbicki I.H."/>
            <person name="Pendleton A.L."/>
            <person name="Watervoot N.F."/>
            <person name="Auber R.P."/>
            <person name="Gonzalez D.J."/>
            <person name="Wisecaver J.H."/>
            <person name="Moore B.S."/>
        </authorList>
    </citation>
    <scope>NUCLEOTIDE SEQUENCE [LARGE SCALE GENOMIC DNA]</scope>
    <source>
        <strain evidence="2 3">12B1</strain>
    </source>
</reference>
<name>A0AB34JMT4_PRYPA</name>
<feature type="compositionally biased region" description="Low complexity" evidence="1">
    <location>
        <begin position="27"/>
        <end position="51"/>
    </location>
</feature>
<feature type="compositionally biased region" description="Low complexity" evidence="1">
    <location>
        <begin position="151"/>
        <end position="172"/>
    </location>
</feature>
<evidence type="ECO:0008006" key="4">
    <source>
        <dbReference type="Google" id="ProtNLM"/>
    </source>
</evidence>
<organism evidence="2 3">
    <name type="scientific">Prymnesium parvum</name>
    <name type="common">Toxic golden alga</name>
    <dbReference type="NCBI Taxonomy" id="97485"/>
    <lineage>
        <taxon>Eukaryota</taxon>
        <taxon>Haptista</taxon>
        <taxon>Haptophyta</taxon>
        <taxon>Prymnesiophyceae</taxon>
        <taxon>Prymnesiales</taxon>
        <taxon>Prymnesiaceae</taxon>
        <taxon>Prymnesium</taxon>
    </lineage>
</organism>
<gene>
    <name evidence="2" type="ORF">AB1Y20_021646</name>
</gene>
<comment type="caution">
    <text evidence="2">The sequence shown here is derived from an EMBL/GenBank/DDBJ whole genome shotgun (WGS) entry which is preliminary data.</text>
</comment>
<feature type="compositionally biased region" description="Low complexity" evidence="1">
    <location>
        <begin position="105"/>
        <end position="129"/>
    </location>
</feature>
<keyword evidence="3" id="KW-1185">Reference proteome</keyword>
<feature type="compositionally biased region" description="Low complexity" evidence="1">
    <location>
        <begin position="759"/>
        <end position="768"/>
    </location>
</feature>
<accession>A0AB34JMT4</accession>
<feature type="region of interest" description="Disordered" evidence="1">
    <location>
        <begin position="742"/>
        <end position="801"/>
    </location>
</feature>
<evidence type="ECO:0000256" key="1">
    <source>
        <dbReference type="SAM" id="MobiDB-lite"/>
    </source>
</evidence>
<dbReference type="Proteomes" id="UP001515480">
    <property type="component" value="Unassembled WGS sequence"/>
</dbReference>
<dbReference type="AlphaFoldDB" id="A0AB34JMT4"/>
<proteinExistence type="predicted"/>
<dbReference type="EMBL" id="JBGBPQ010000007">
    <property type="protein sequence ID" value="KAL1522001.1"/>
    <property type="molecule type" value="Genomic_DNA"/>
</dbReference>
<sequence>MDSLPSTLPPRRKSVTLELPAQPTPPSDSTTTPEPRRCSPAPRRPSSVSPRASRRPAEARESPRASAPSASPPCHAPCVRRPPADSPSPRSSSETTQDLQVQAVAPPLCRSSSCLSLSSRRTSAASSTPPLGSRGSKEVLTSPQDPPAPGLRASHSSSLHSSPRSSSSASPSKHTADTRATPPFLERRDTSGLFSKPAWEEWQHERGRGVPELKIFFQNAQYAAMAPKPQQLPLSARLPDEIEFYVSTKLHGTVPFPLPAAYPHKKYLHTAETKEGFENAGPMVSLPLDPEHIIGLTWHQIRLHGFQSPLIVHIPVTRHHNRALRPLVTTIHIPSITHLGINQPIVRVPVRSLGLLPGHRRWWLRLKQCLTDNMMLPRHEQPRIKRITYGFELWKAMVEDLVRQLRGSERRKYLALLNTAKRERAAAADSVSNASQTLLARLHSIHSRDDYTATRKHPIGTPYRAPDKSFPRAALEVEGEHHFFFQNIFIAPFAPRPRELKSEKLLPREIHFFIRVNIVEVQYPFPPDVDESYLHTATIVPGLEPGGPSLTLLLNPSTVVGLKRSDMARRNSPNPSMQLVLHVPSTDTVNPGVDATSIAFNPECPAQTHASKILPRIVVPVRPKRCTSDTDLKSRHVDMEIGELKVRLMRGLISSYSEMPPRLATILVWNQWVRFWQEVELPKRHRKLKEQRTTTMPDKVVIGSPFMERSPSVYGGAHFPRLTYVEKEEELLERGCDAVEIEAPKHLSGRPPTRRTTQLSNLNGSRSSRNSRRREVQSLHERGQVLSRTTSNVEKQPEEEKGLSSMWIAMLMNHFPKATPQIIPEDAVGKPTSFQCADTPRSCCSDSKQPAGAQQSISTHLMNAEGCSDMSSREDCTSIGSPTLQADSQSANTFGEEQHGCWAKWRVEP</sequence>